<organism evidence="1 2">
    <name type="scientific">Vibrio tubiashii ATCC 19109</name>
    <dbReference type="NCBI Taxonomy" id="1051646"/>
    <lineage>
        <taxon>Bacteria</taxon>
        <taxon>Pseudomonadati</taxon>
        <taxon>Pseudomonadota</taxon>
        <taxon>Gammaproteobacteria</taxon>
        <taxon>Vibrionales</taxon>
        <taxon>Vibrionaceae</taxon>
        <taxon>Vibrio</taxon>
        <taxon>Vibrio oreintalis group</taxon>
    </lineage>
</organism>
<keyword evidence="2" id="KW-1185">Reference proteome</keyword>
<dbReference type="Proteomes" id="UP000003836">
    <property type="component" value="Unassembled WGS sequence"/>
</dbReference>
<name>A0ABN0DHE7_9VIBR</name>
<dbReference type="EMBL" id="AFWI01000126">
    <property type="protein sequence ID" value="EGU56020.1"/>
    <property type="molecule type" value="Genomic_DNA"/>
</dbReference>
<sequence>KGEWNGLRPMEIGNRFAAGMDFVLREVSVDIKLVEPIVSKVLTALVS</sequence>
<proteinExistence type="predicted"/>
<comment type="caution">
    <text evidence="1">The sequence shown here is derived from an EMBL/GenBank/DDBJ whole genome shotgun (WGS) entry which is preliminary data.</text>
</comment>
<feature type="non-terminal residue" evidence="1">
    <location>
        <position position="1"/>
    </location>
</feature>
<protein>
    <recommendedName>
        <fullName evidence="3">Transposase</fullName>
    </recommendedName>
</protein>
<evidence type="ECO:0000313" key="2">
    <source>
        <dbReference type="Proteomes" id="UP000003836"/>
    </source>
</evidence>
<evidence type="ECO:0008006" key="3">
    <source>
        <dbReference type="Google" id="ProtNLM"/>
    </source>
</evidence>
<reference evidence="1 2" key="1">
    <citation type="journal article" date="2012" name="Int. J. Syst. Evol. Microbiol.">
        <title>Vibrio caribbeanicus sp. nov., isolated from the marine sponge Scleritoderma cyanea.</title>
        <authorList>
            <person name="Hoffmann M."/>
            <person name="Monday S.R."/>
            <person name="Allard M.W."/>
            <person name="Strain E.A."/>
            <person name="Whittaker P."/>
            <person name="Naum M."/>
            <person name="McCarthy P.J."/>
            <person name="Lopez J.V."/>
            <person name="Fischer M."/>
            <person name="Brown E.W."/>
        </authorList>
    </citation>
    <scope>NUCLEOTIDE SEQUENCE [LARGE SCALE GENOMIC DNA]</scope>
    <source>
        <strain evidence="1 2">ATCC 19109</strain>
    </source>
</reference>
<evidence type="ECO:0000313" key="1">
    <source>
        <dbReference type="EMBL" id="EGU56020.1"/>
    </source>
</evidence>
<accession>A0ABN0DHE7</accession>
<gene>
    <name evidence="1" type="ORF">VITU9109_03425</name>
</gene>